<dbReference type="OrthoDB" id="1894652at2759"/>
<accession>A0A0N0NPC4</accession>
<keyword evidence="4" id="KW-1185">Reference proteome</keyword>
<dbReference type="AlphaFoldDB" id="A0A0N0NPC4"/>
<gene>
    <name evidence="3" type="ORF">AB675_9571</name>
</gene>
<dbReference type="Proteomes" id="UP000038010">
    <property type="component" value="Unassembled WGS sequence"/>
</dbReference>
<keyword evidence="2" id="KW-0732">Signal</keyword>
<evidence type="ECO:0000256" key="1">
    <source>
        <dbReference type="SAM" id="MobiDB-lite"/>
    </source>
</evidence>
<dbReference type="GeneID" id="28741997"/>
<comment type="caution">
    <text evidence="3">The sequence shown here is derived from an EMBL/GenBank/DDBJ whole genome shotgun (WGS) entry which is preliminary data.</text>
</comment>
<reference evidence="3 4" key="1">
    <citation type="submission" date="2015-06" db="EMBL/GenBank/DDBJ databases">
        <title>Draft genome of the ant-associated black yeast Phialophora attae CBS 131958.</title>
        <authorList>
            <person name="Moreno L.F."/>
            <person name="Stielow B.J."/>
            <person name="de Hoog S."/>
            <person name="Vicente V.A."/>
            <person name="Weiss V.A."/>
            <person name="de Vries M."/>
            <person name="Cruz L.M."/>
            <person name="Souza E.M."/>
        </authorList>
    </citation>
    <scope>NUCLEOTIDE SEQUENCE [LARGE SCALE GENOMIC DNA]</scope>
    <source>
        <strain evidence="3 4">CBS 131958</strain>
    </source>
</reference>
<feature type="signal peptide" evidence="2">
    <location>
        <begin position="1"/>
        <end position="24"/>
    </location>
</feature>
<sequence length="260" mass="27742">MRLPSLIARAALLLLTSFAIPISAVDVKHPSTLVLSYEYVSSSTTSTPSQLAIINYDPKSLRYSLTSWTPPTSAPDAKPDETTSTALLRILLPNGSSTVTTLSTFSTALKQHVNLYLSTDGTALSASVTSIKPAPPTPEEAAYQAKVARAKARGKPIPPRPKPEKPKKPKKGTTPTAIPVAQKPVVPEEDIPEGQPRVVFVQEQPGPSPKLLSRAPPVVDADGNEVVRVVEAEKSFYQKYWWVIAGVVLMTLVGGGGGEK</sequence>
<feature type="region of interest" description="Disordered" evidence="1">
    <location>
        <begin position="149"/>
        <end position="177"/>
    </location>
</feature>
<evidence type="ECO:0000313" key="4">
    <source>
        <dbReference type="Proteomes" id="UP000038010"/>
    </source>
</evidence>
<dbReference type="VEuPathDB" id="FungiDB:AB675_9571"/>
<dbReference type="RefSeq" id="XP_018002342.1">
    <property type="nucleotide sequence ID" value="XM_018150117.1"/>
</dbReference>
<protein>
    <submittedName>
        <fullName evidence="3">Uncharacterized protein</fullName>
    </submittedName>
</protein>
<dbReference type="EMBL" id="LFJN01000007">
    <property type="protein sequence ID" value="KPI42379.1"/>
    <property type="molecule type" value="Genomic_DNA"/>
</dbReference>
<proteinExistence type="predicted"/>
<dbReference type="STRING" id="1664694.A0A0N0NPC4"/>
<dbReference type="PANTHER" id="PTHR39219">
    <property type="entry name" value="ER MEMBRANE PROTEIN COMPLEX SUBUNIT 10"/>
    <property type="match status" value="1"/>
</dbReference>
<dbReference type="PANTHER" id="PTHR39219:SF1">
    <property type="entry name" value="ER MEMBRANE PROTEIN COMPLEX SUBUNIT 10"/>
    <property type="match status" value="1"/>
</dbReference>
<feature type="chain" id="PRO_5005856897" evidence="2">
    <location>
        <begin position="25"/>
        <end position="260"/>
    </location>
</feature>
<organism evidence="3 4">
    <name type="scientific">Cyphellophora attinorum</name>
    <dbReference type="NCBI Taxonomy" id="1664694"/>
    <lineage>
        <taxon>Eukaryota</taxon>
        <taxon>Fungi</taxon>
        <taxon>Dikarya</taxon>
        <taxon>Ascomycota</taxon>
        <taxon>Pezizomycotina</taxon>
        <taxon>Eurotiomycetes</taxon>
        <taxon>Chaetothyriomycetidae</taxon>
        <taxon>Chaetothyriales</taxon>
        <taxon>Cyphellophoraceae</taxon>
        <taxon>Cyphellophora</taxon>
    </lineage>
</organism>
<evidence type="ECO:0000256" key="2">
    <source>
        <dbReference type="SAM" id="SignalP"/>
    </source>
</evidence>
<evidence type="ECO:0000313" key="3">
    <source>
        <dbReference type="EMBL" id="KPI42379.1"/>
    </source>
</evidence>
<name>A0A0N0NPC4_9EURO</name>